<evidence type="ECO:0000259" key="2">
    <source>
        <dbReference type="Pfam" id="PF13007"/>
    </source>
</evidence>
<protein>
    <submittedName>
        <fullName evidence="3">Transposase</fullName>
    </submittedName>
</protein>
<organism evidence="3 4">
    <name type="scientific">Parendozoicomonas callyspongiae</name>
    <dbReference type="NCBI Taxonomy" id="2942213"/>
    <lineage>
        <taxon>Bacteria</taxon>
        <taxon>Pseudomonadati</taxon>
        <taxon>Pseudomonadota</taxon>
        <taxon>Gammaproteobacteria</taxon>
        <taxon>Oceanospirillales</taxon>
        <taxon>Endozoicomonadaceae</taxon>
        <taxon>Parendozoicomonas</taxon>
    </lineage>
</organism>
<sequence length="68" mass="7719">MDAQQLIEQLLAVNAGQKREIENLKSQLDWFKRQLFGQKSEKRLVIENPDQISLADILASPSEPTTPV</sequence>
<keyword evidence="1" id="KW-0175">Coiled coil</keyword>
<name>A0ABT0PLP9_9GAMM</name>
<evidence type="ECO:0000313" key="4">
    <source>
        <dbReference type="Proteomes" id="UP001203338"/>
    </source>
</evidence>
<comment type="caution">
    <text evidence="3">The sequence shown here is derived from an EMBL/GenBank/DDBJ whole genome shotgun (WGS) entry which is preliminary data.</text>
</comment>
<gene>
    <name evidence="3" type="ORF">M3P05_20575</name>
</gene>
<proteinExistence type="predicted"/>
<evidence type="ECO:0000256" key="1">
    <source>
        <dbReference type="SAM" id="Coils"/>
    </source>
</evidence>
<keyword evidence="4" id="KW-1185">Reference proteome</keyword>
<dbReference type="Pfam" id="PF13007">
    <property type="entry name" value="LZ_Tnp_IS66"/>
    <property type="match status" value="1"/>
</dbReference>
<dbReference type="InterPro" id="IPR024463">
    <property type="entry name" value="Transposase_TnpC_homeodom"/>
</dbReference>
<accession>A0ABT0PLP9</accession>
<dbReference type="Proteomes" id="UP001203338">
    <property type="component" value="Unassembled WGS sequence"/>
</dbReference>
<dbReference type="EMBL" id="JAMFLX010000124">
    <property type="protein sequence ID" value="MCL6272315.1"/>
    <property type="molecule type" value="Genomic_DNA"/>
</dbReference>
<feature type="non-terminal residue" evidence="3">
    <location>
        <position position="68"/>
    </location>
</feature>
<reference evidence="3 4" key="1">
    <citation type="submission" date="2022-05" db="EMBL/GenBank/DDBJ databases">
        <authorList>
            <person name="Park J.-S."/>
        </authorList>
    </citation>
    <scope>NUCLEOTIDE SEQUENCE [LARGE SCALE GENOMIC DNA]</scope>
    <source>
        <strain evidence="3 4">2012CJ34-2</strain>
    </source>
</reference>
<evidence type="ECO:0000313" key="3">
    <source>
        <dbReference type="EMBL" id="MCL6272315.1"/>
    </source>
</evidence>
<feature type="domain" description="Transposase TnpC homeodomain" evidence="2">
    <location>
        <begin position="24"/>
        <end position="57"/>
    </location>
</feature>
<feature type="coiled-coil region" evidence="1">
    <location>
        <begin position="7"/>
        <end position="34"/>
    </location>
</feature>